<protein>
    <submittedName>
        <fullName evidence="2">Uncharacterized protein</fullName>
    </submittedName>
</protein>
<evidence type="ECO:0000313" key="2">
    <source>
        <dbReference type="EMBL" id="TPR14241.1"/>
    </source>
</evidence>
<keyword evidence="3" id="KW-1185">Reference proteome</keyword>
<reference evidence="2 3" key="1">
    <citation type="submission" date="2018-08" db="EMBL/GenBank/DDBJ databases">
        <title>Comparative genomics of wild bee and flower associated Lactobacillus reveals potential adaptation to the bee host.</title>
        <authorList>
            <person name="Vuong H.Q."/>
            <person name="Mcfrederick Q.S."/>
        </authorList>
    </citation>
    <scope>NUCLEOTIDE SEQUENCE [LARGE SCALE GENOMIC DNA]</scope>
    <source>
        <strain evidence="2 3">HV_04</strain>
    </source>
</reference>
<evidence type="ECO:0000256" key="1">
    <source>
        <dbReference type="SAM" id="Phobius"/>
    </source>
</evidence>
<organism evidence="2 3">
    <name type="scientific">Apilactobacillus timberlakei</name>
    <dbReference type="NCBI Taxonomy" id="2008380"/>
    <lineage>
        <taxon>Bacteria</taxon>
        <taxon>Bacillati</taxon>
        <taxon>Bacillota</taxon>
        <taxon>Bacilli</taxon>
        <taxon>Lactobacillales</taxon>
        <taxon>Lactobacillaceae</taxon>
        <taxon>Apilactobacillus</taxon>
    </lineage>
</organism>
<sequence length="133" mass="15526">MIKSVKIIFISLILVVLTMLTGVFIHNQAQNKNKVNTTKNITYKDLTNNKYVGQNYYLKNVYVNQRFTKNNIKQATVSDNRNRLYFVILNHNKLPNGTTSLLCKIEKYKTLKTNLGYKYRYPVLTLKNKKSAD</sequence>
<accession>A0ABY2YU22</accession>
<dbReference type="RefSeq" id="WP_105987966.1">
    <property type="nucleotide sequence ID" value="NZ_POST01000003.1"/>
</dbReference>
<name>A0ABY2YU22_9LACO</name>
<keyword evidence="1" id="KW-0472">Membrane</keyword>
<dbReference type="EMBL" id="QUAM01000003">
    <property type="protein sequence ID" value="TPR14241.1"/>
    <property type="molecule type" value="Genomic_DNA"/>
</dbReference>
<dbReference type="Proteomes" id="UP000767392">
    <property type="component" value="Unassembled WGS sequence"/>
</dbReference>
<gene>
    <name evidence="2" type="ORF">DY048_04660</name>
</gene>
<keyword evidence="1" id="KW-1133">Transmembrane helix</keyword>
<comment type="caution">
    <text evidence="2">The sequence shown here is derived from an EMBL/GenBank/DDBJ whole genome shotgun (WGS) entry which is preliminary data.</text>
</comment>
<proteinExistence type="predicted"/>
<evidence type="ECO:0000313" key="3">
    <source>
        <dbReference type="Proteomes" id="UP000767392"/>
    </source>
</evidence>
<feature type="transmembrane region" description="Helical" evidence="1">
    <location>
        <begin position="7"/>
        <end position="25"/>
    </location>
</feature>
<keyword evidence="1" id="KW-0812">Transmembrane</keyword>